<dbReference type="RefSeq" id="WP_230276722.1">
    <property type="nucleotide sequence ID" value="NZ_JAJKFW010000063.1"/>
</dbReference>
<gene>
    <name evidence="3" type="ORF">LOC71_22550</name>
</gene>
<dbReference type="Gene3D" id="2.30.110.10">
    <property type="entry name" value="Electron Transport, Fmn-binding Protein, Chain A"/>
    <property type="match status" value="1"/>
</dbReference>
<evidence type="ECO:0000313" key="3">
    <source>
        <dbReference type="EMBL" id="MCC9645068.1"/>
    </source>
</evidence>
<dbReference type="Pfam" id="PF04289">
    <property type="entry name" value="DUF447_N"/>
    <property type="match status" value="1"/>
</dbReference>
<dbReference type="InterPro" id="IPR007386">
    <property type="entry name" value="DUF447_N"/>
</dbReference>
<evidence type="ECO:0000259" key="2">
    <source>
        <dbReference type="Pfam" id="PF20766"/>
    </source>
</evidence>
<accession>A0ABS8NNA8</accession>
<feature type="domain" description="DUF447" evidence="2">
    <location>
        <begin position="135"/>
        <end position="186"/>
    </location>
</feature>
<evidence type="ECO:0000259" key="1">
    <source>
        <dbReference type="Pfam" id="PF04289"/>
    </source>
</evidence>
<dbReference type="Gene3D" id="1.20.58.290">
    <property type="entry name" value="Hypothetical membrane protein ta0354_69_121"/>
    <property type="match status" value="1"/>
</dbReference>
<protein>
    <submittedName>
        <fullName evidence="3">DUF447 family protein</fullName>
    </submittedName>
</protein>
<dbReference type="Proteomes" id="UP001430306">
    <property type="component" value="Unassembled WGS sequence"/>
</dbReference>
<name>A0ABS8NNA8_9BACT</name>
<proteinExistence type="predicted"/>
<dbReference type="EMBL" id="JAJKFW010000063">
    <property type="protein sequence ID" value="MCC9645068.1"/>
    <property type="molecule type" value="Genomic_DNA"/>
</dbReference>
<dbReference type="Pfam" id="PF20766">
    <property type="entry name" value="DUF447_C"/>
    <property type="match status" value="1"/>
</dbReference>
<keyword evidence="4" id="KW-1185">Reference proteome</keyword>
<dbReference type="InterPro" id="IPR049288">
    <property type="entry name" value="DUF447_C"/>
</dbReference>
<dbReference type="InterPro" id="IPR012349">
    <property type="entry name" value="Split_barrel_FMN-bd"/>
</dbReference>
<comment type="caution">
    <text evidence="3">The sequence shown here is derived from an EMBL/GenBank/DDBJ whole genome shotgun (WGS) entry which is preliminary data.</text>
</comment>
<evidence type="ECO:0000313" key="4">
    <source>
        <dbReference type="Proteomes" id="UP001430306"/>
    </source>
</evidence>
<organism evidence="3 4">
    <name type="scientific">Rhodopirellula halodulae</name>
    <dbReference type="NCBI Taxonomy" id="2894198"/>
    <lineage>
        <taxon>Bacteria</taxon>
        <taxon>Pseudomonadati</taxon>
        <taxon>Planctomycetota</taxon>
        <taxon>Planctomycetia</taxon>
        <taxon>Pirellulales</taxon>
        <taxon>Pirellulaceae</taxon>
        <taxon>Rhodopirellula</taxon>
    </lineage>
</organism>
<dbReference type="SUPFAM" id="SSF50475">
    <property type="entry name" value="FMN-binding split barrel"/>
    <property type="match status" value="1"/>
</dbReference>
<reference evidence="3" key="1">
    <citation type="submission" date="2021-11" db="EMBL/GenBank/DDBJ databases">
        <title>Genome sequence.</title>
        <authorList>
            <person name="Sun Q."/>
        </authorList>
    </citation>
    <scope>NUCLEOTIDE SEQUENCE</scope>
    <source>
        <strain evidence="3">JC740</strain>
    </source>
</reference>
<sequence length="195" mass="21264">MILESLITTVDADGNVNLAPLGPIVVPSDAGEDRPGFLLRPYEGSRTCSNLLSTGHGVIHVVDDALLVARTAIGKVDAVPLVQPVDGLEVSHVRLKDCHRWFAIRVTEYGGETPRHEMVAECLRSGLVRPFFGFNRAKHAVIEAAVAATRLHLLPAEEVQEEIRRAEIAIDKTGGPDELEALRLIQQHVQKFANS</sequence>
<feature type="domain" description="DUF447" evidence="1">
    <location>
        <begin position="4"/>
        <end position="126"/>
    </location>
</feature>